<sequence length="159" mass="17260">MGSARDHSVGKPTPNGRFRLVFPGDSLSVRGALRAAMRAFHEMGVAEGHVGVVEIVLAEVLNNVVEHAYADHGRGVIELDVSHRGIALAFVIRDDGRPMPGGSAPGGRPHDLDVTADDLPEGGFGWHLIRELTDDLEYHRSGNRNELRFCIQLDASLHN</sequence>
<dbReference type="InterPro" id="IPR003594">
    <property type="entry name" value="HATPase_dom"/>
</dbReference>
<comment type="caution">
    <text evidence="3">The sequence shown here is derived from an EMBL/GenBank/DDBJ whole genome shotgun (WGS) entry which is preliminary data.</text>
</comment>
<protein>
    <recommendedName>
        <fullName evidence="2">Histidine kinase/HSP90-like ATPase domain-containing protein</fullName>
    </recommendedName>
</protein>
<organism evidence="3 4">
    <name type="scientific">Sinisalibacter lacisalsi</name>
    <dbReference type="NCBI Taxonomy" id="1526570"/>
    <lineage>
        <taxon>Bacteria</taxon>
        <taxon>Pseudomonadati</taxon>
        <taxon>Pseudomonadota</taxon>
        <taxon>Alphaproteobacteria</taxon>
        <taxon>Rhodobacterales</taxon>
        <taxon>Roseobacteraceae</taxon>
        <taxon>Sinisalibacter</taxon>
    </lineage>
</organism>
<evidence type="ECO:0000256" key="1">
    <source>
        <dbReference type="ARBA" id="ARBA00022527"/>
    </source>
</evidence>
<reference evidence="4" key="1">
    <citation type="journal article" date="2019" name="Int. J. Syst. Evol. Microbiol.">
        <title>The Global Catalogue of Microorganisms (GCM) 10K type strain sequencing project: providing services to taxonomists for standard genome sequencing and annotation.</title>
        <authorList>
            <consortium name="The Broad Institute Genomics Platform"/>
            <consortium name="The Broad Institute Genome Sequencing Center for Infectious Disease"/>
            <person name="Wu L."/>
            <person name="Ma J."/>
        </authorList>
    </citation>
    <scope>NUCLEOTIDE SEQUENCE [LARGE SCALE GENOMIC DNA]</scope>
    <source>
        <strain evidence="4">CGMCC 1.12922</strain>
    </source>
</reference>
<dbReference type="RefSeq" id="WP_188525649.1">
    <property type="nucleotide sequence ID" value="NZ_BMGI01000001.1"/>
</dbReference>
<dbReference type="PANTHER" id="PTHR35526">
    <property type="entry name" value="ANTI-SIGMA-F FACTOR RSBW-RELATED"/>
    <property type="match status" value="1"/>
</dbReference>
<keyword evidence="1" id="KW-0723">Serine/threonine-protein kinase</keyword>
<dbReference type="CDD" id="cd16936">
    <property type="entry name" value="HATPase_RsbW-like"/>
    <property type="match status" value="1"/>
</dbReference>
<dbReference type="InterPro" id="IPR036890">
    <property type="entry name" value="HATPase_C_sf"/>
</dbReference>
<keyword evidence="1" id="KW-0808">Transferase</keyword>
<accession>A0ABQ1QAJ6</accession>
<name>A0ABQ1QAJ6_9RHOB</name>
<keyword evidence="4" id="KW-1185">Reference proteome</keyword>
<keyword evidence="1" id="KW-0418">Kinase</keyword>
<dbReference type="Proteomes" id="UP000617355">
    <property type="component" value="Unassembled WGS sequence"/>
</dbReference>
<evidence type="ECO:0000313" key="4">
    <source>
        <dbReference type="Proteomes" id="UP000617355"/>
    </source>
</evidence>
<dbReference type="EMBL" id="BMGI01000001">
    <property type="protein sequence ID" value="GGD20163.1"/>
    <property type="molecule type" value="Genomic_DNA"/>
</dbReference>
<evidence type="ECO:0000259" key="2">
    <source>
        <dbReference type="Pfam" id="PF13581"/>
    </source>
</evidence>
<dbReference type="SUPFAM" id="SSF55874">
    <property type="entry name" value="ATPase domain of HSP90 chaperone/DNA topoisomerase II/histidine kinase"/>
    <property type="match status" value="1"/>
</dbReference>
<gene>
    <name evidence="3" type="ORF">GCM10011358_00940</name>
</gene>
<dbReference type="Gene3D" id="3.30.565.10">
    <property type="entry name" value="Histidine kinase-like ATPase, C-terminal domain"/>
    <property type="match status" value="1"/>
</dbReference>
<proteinExistence type="predicted"/>
<dbReference type="InterPro" id="IPR050267">
    <property type="entry name" value="Anti-sigma-factor_SerPK"/>
</dbReference>
<dbReference type="Pfam" id="PF13581">
    <property type="entry name" value="HATPase_c_2"/>
    <property type="match status" value="1"/>
</dbReference>
<dbReference type="PANTHER" id="PTHR35526:SF3">
    <property type="entry name" value="ANTI-SIGMA-F FACTOR RSBW"/>
    <property type="match status" value="1"/>
</dbReference>
<feature type="domain" description="Histidine kinase/HSP90-like ATPase" evidence="2">
    <location>
        <begin position="28"/>
        <end position="150"/>
    </location>
</feature>
<evidence type="ECO:0000313" key="3">
    <source>
        <dbReference type="EMBL" id="GGD20163.1"/>
    </source>
</evidence>